<sequence>MRIEKLLRPAGLIVVAAGLVFQVAEPVRPRTITLVVVVGAVALGLVSLAPGRGRQLVIARWVMAVLLALDFGGAVADRLGVLGGPGVVGVTWGDWDHFVASTGQLLPWAPRPLVVAAALGATVVESVLTVWLLSGWRRRTAGVVAAGLLAVFLVSMLSTVGTARVAMNAVPLLVGGALLLAAQQPLHRTSRSSRSISLNAG</sequence>
<keyword evidence="2" id="KW-0614">Plasmid</keyword>
<evidence type="ECO:0000256" key="1">
    <source>
        <dbReference type="SAM" id="Phobius"/>
    </source>
</evidence>
<geneLocation type="plasmid" evidence="2">
    <name>unnamed</name>
</geneLocation>
<gene>
    <name evidence="2" type="ORF">MMF94_01455</name>
</gene>
<feature type="transmembrane region" description="Helical" evidence="1">
    <location>
        <begin position="165"/>
        <end position="182"/>
    </location>
</feature>
<evidence type="ECO:0000313" key="3">
    <source>
        <dbReference type="Proteomes" id="UP001299970"/>
    </source>
</evidence>
<keyword evidence="3" id="KW-1185">Reference proteome</keyword>
<feature type="transmembrane region" description="Helical" evidence="1">
    <location>
        <begin position="7"/>
        <end position="24"/>
    </location>
</feature>
<keyword evidence="1" id="KW-0472">Membrane</keyword>
<name>A0ABS9T715_9PSEU</name>
<accession>A0ABS9T715</accession>
<dbReference type="EMBL" id="JAKXMK010000002">
    <property type="protein sequence ID" value="MCH6164332.1"/>
    <property type="molecule type" value="Genomic_DNA"/>
</dbReference>
<proteinExistence type="predicted"/>
<feature type="transmembrane region" description="Helical" evidence="1">
    <location>
        <begin position="30"/>
        <end position="49"/>
    </location>
</feature>
<keyword evidence="1" id="KW-1133">Transmembrane helix</keyword>
<reference evidence="2 3" key="1">
    <citation type="submission" date="2022-03" db="EMBL/GenBank/DDBJ databases">
        <title>Pseudonocardia alaer sp. nov., a novel actinomycete isolated from reed forest soil.</title>
        <authorList>
            <person name="Wang L."/>
        </authorList>
    </citation>
    <scope>NUCLEOTIDE SEQUENCE [LARGE SCALE GENOMIC DNA]</scope>
    <source>
        <strain evidence="2 3">Y-16303</strain>
        <plasmid evidence="2">unnamed</plasmid>
    </source>
</reference>
<comment type="caution">
    <text evidence="2">The sequence shown here is derived from an EMBL/GenBank/DDBJ whole genome shotgun (WGS) entry which is preliminary data.</text>
</comment>
<feature type="transmembrane region" description="Helical" evidence="1">
    <location>
        <begin position="113"/>
        <end position="133"/>
    </location>
</feature>
<dbReference type="RefSeq" id="WP_241034534.1">
    <property type="nucleotide sequence ID" value="NZ_BAAAJF010000034.1"/>
</dbReference>
<keyword evidence="1" id="KW-0812">Transmembrane</keyword>
<dbReference type="Proteomes" id="UP001299970">
    <property type="component" value="Unassembled WGS sequence"/>
</dbReference>
<evidence type="ECO:0000313" key="2">
    <source>
        <dbReference type="EMBL" id="MCH6164332.1"/>
    </source>
</evidence>
<feature type="transmembrane region" description="Helical" evidence="1">
    <location>
        <begin position="140"/>
        <end position="159"/>
    </location>
</feature>
<feature type="transmembrane region" description="Helical" evidence="1">
    <location>
        <begin position="56"/>
        <end position="76"/>
    </location>
</feature>
<organism evidence="2 3">
    <name type="scientific">Pseudonocardia alaniniphila</name>
    <dbReference type="NCBI Taxonomy" id="75291"/>
    <lineage>
        <taxon>Bacteria</taxon>
        <taxon>Bacillati</taxon>
        <taxon>Actinomycetota</taxon>
        <taxon>Actinomycetes</taxon>
        <taxon>Pseudonocardiales</taxon>
        <taxon>Pseudonocardiaceae</taxon>
        <taxon>Pseudonocardia</taxon>
    </lineage>
</organism>
<protein>
    <submittedName>
        <fullName evidence="2">Uncharacterized protein</fullName>
    </submittedName>
</protein>